<evidence type="ECO:0000313" key="2">
    <source>
        <dbReference type="Proteomes" id="UP001216907"/>
    </source>
</evidence>
<gene>
    <name evidence="1" type="ORF">PZE19_00265</name>
</gene>
<evidence type="ECO:0000313" key="1">
    <source>
        <dbReference type="EMBL" id="MDG3002210.1"/>
    </source>
</evidence>
<dbReference type="RefSeq" id="WP_277858576.1">
    <property type="nucleotide sequence ID" value="NZ_JARRAG010000001.1"/>
</dbReference>
<accession>A0ABT6F3S4</accession>
<name>A0ABT6F3S4_9BACT</name>
<reference evidence="1 2" key="1">
    <citation type="submission" date="2023-03" db="EMBL/GenBank/DDBJ databases">
        <title>Paludisphaera mucosa sp. nov. a novel planctomycete from northern fen.</title>
        <authorList>
            <person name="Ivanova A."/>
        </authorList>
    </citation>
    <scope>NUCLEOTIDE SEQUENCE [LARGE SCALE GENOMIC DNA]</scope>
    <source>
        <strain evidence="1 2">Pla2</strain>
    </source>
</reference>
<organism evidence="1 2">
    <name type="scientific">Paludisphaera mucosa</name>
    <dbReference type="NCBI Taxonomy" id="3030827"/>
    <lineage>
        <taxon>Bacteria</taxon>
        <taxon>Pseudomonadati</taxon>
        <taxon>Planctomycetota</taxon>
        <taxon>Planctomycetia</taxon>
        <taxon>Isosphaerales</taxon>
        <taxon>Isosphaeraceae</taxon>
        <taxon>Paludisphaera</taxon>
    </lineage>
</organism>
<protein>
    <submittedName>
        <fullName evidence="1">Uncharacterized protein</fullName>
    </submittedName>
</protein>
<sequence>MLWRLVITHGDGTTEDLTAPLPASFFLENWPLVVDTLGRYGPHPAFRLISEDGFGLAPLGGDDCVAWWRVEPLGFVKPDLRSALTLAEHKRRMIS</sequence>
<proteinExistence type="predicted"/>
<comment type="caution">
    <text evidence="1">The sequence shown here is derived from an EMBL/GenBank/DDBJ whole genome shotgun (WGS) entry which is preliminary data.</text>
</comment>
<keyword evidence="2" id="KW-1185">Reference proteome</keyword>
<dbReference type="Proteomes" id="UP001216907">
    <property type="component" value="Unassembled WGS sequence"/>
</dbReference>
<dbReference type="EMBL" id="JARRAG010000001">
    <property type="protein sequence ID" value="MDG3002210.1"/>
    <property type="molecule type" value="Genomic_DNA"/>
</dbReference>